<reference evidence="1 2" key="1">
    <citation type="submission" date="2020-08" db="EMBL/GenBank/DDBJ databases">
        <title>Genomic Encyclopedia of Type Strains, Phase IV (KMG-IV): sequencing the most valuable type-strain genomes for metagenomic binning, comparative biology and taxonomic classification.</title>
        <authorList>
            <person name="Goeker M."/>
        </authorList>
    </citation>
    <scope>NUCLEOTIDE SEQUENCE [LARGE SCALE GENOMIC DNA]</scope>
    <source>
        <strain evidence="1 2">DSM 106739</strain>
    </source>
</reference>
<name>A0A840BCT8_9RHOO</name>
<dbReference type="AlphaFoldDB" id="A0A840BCT8"/>
<protein>
    <submittedName>
        <fullName evidence="1">Uncharacterized protein</fullName>
    </submittedName>
</protein>
<proteinExistence type="predicted"/>
<organism evidence="1 2">
    <name type="scientific">Niveibacterium umoris</name>
    <dbReference type="NCBI Taxonomy" id="1193620"/>
    <lineage>
        <taxon>Bacteria</taxon>
        <taxon>Pseudomonadati</taxon>
        <taxon>Pseudomonadota</taxon>
        <taxon>Betaproteobacteria</taxon>
        <taxon>Rhodocyclales</taxon>
        <taxon>Rhodocyclaceae</taxon>
        <taxon>Niveibacterium</taxon>
    </lineage>
</organism>
<dbReference type="EMBL" id="JACIET010000001">
    <property type="protein sequence ID" value="MBB4010850.1"/>
    <property type="molecule type" value="Genomic_DNA"/>
</dbReference>
<keyword evidence="2" id="KW-1185">Reference proteome</keyword>
<gene>
    <name evidence="1" type="ORF">GGR36_000158</name>
</gene>
<accession>A0A840BCT8</accession>
<sequence>MHGDLNEAEREMFDIQAKRCSTNAPVIDTGRTKGHPLTHQRWTRTLADGRVIALTKLIQFGTYDGMLCGLPGQFWDEIEYRGKEALRSARGRLPPHFGTPVLLTPQRFVGEVTRSDGSSERWQRVGFVTCIGVFESSEVARDPGECYSSLVAVWFQDAFGVPTEPLVLTQIDALDWTRLAWDWTP</sequence>
<dbReference type="Proteomes" id="UP000561045">
    <property type="component" value="Unassembled WGS sequence"/>
</dbReference>
<dbReference type="RefSeq" id="WP_183630833.1">
    <property type="nucleotide sequence ID" value="NZ_BAABLE010000011.1"/>
</dbReference>
<comment type="caution">
    <text evidence="1">The sequence shown here is derived from an EMBL/GenBank/DDBJ whole genome shotgun (WGS) entry which is preliminary data.</text>
</comment>
<evidence type="ECO:0000313" key="2">
    <source>
        <dbReference type="Proteomes" id="UP000561045"/>
    </source>
</evidence>
<evidence type="ECO:0000313" key="1">
    <source>
        <dbReference type="EMBL" id="MBB4010850.1"/>
    </source>
</evidence>